<sequence>MNINTIKRGNILLTAPPSKNAIHTFLLWRKIRNSNKVNLVSTPLSPPAPRSRKEKEQNEEKKEKKRKNHLPWLFKVSLKRGRAFGEH</sequence>
<dbReference type="AlphaFoldDB" id="A0AAV4M972"/>
<evidence type="ECO:0000313" key="3">
    <source>
        <dbReference type="Proteomes" id="UP001054945"/>
    </source>
</evidence>
<evidence type="ECO:0000256" key="1">
    <source>
        <dbReference type="SAM" id="MobiDB-lite"/>
    </source>
</evidence>
<reference evidence="2 3" key="1">
    <citation type="submission" date="2021-06" db="EMBL/GenBank/DDBJ databases">
        <title>Caerostris extrusa draft genome.</title>
        <authorList>
            <person name="Kono N."/>
            <person name="Arakawa K."/>
        </authorList>
    </citation>
    <scope>NUCLEOTIDE SEQUENCE [LARGE SCALE GENOMIC DNA]</scope>
</reference>
<comment type="caution">
    <text evidence="2">The sequence shown here is derived from an EMBL/GenBank/DDBJ whole genome shotgun (WGS) entry which is preliminary data.</text>
</comment>
<feature type="region of interest" description="Disordered" evidence="1">
    <location>
        <begin position="38"/>
        <end position="71"/>
    </location>
</feature>
<name>A0AAV4M972_CAEEX</name>
<protein>
    <submittedName>
        <fullName evidence="2">Uncharacterized protein</fullName>
    </submittedName>
</protein>
<feature type="compositionally biased region" description="Basic and acidic residues" evidence="1">
    <location>
        <begin position="51"/>
        <end position="62"/>
    </location>
</feature>
<proteinExistence type="predicted"/>
<organism evidence="2 3">
    <name type="scientific">Caerostris extrusa</name>
    <name type="common">Bark spider</name>
    <name type="synonym">Caerostris bankana</name>
    <dbReference type="NCBI Taxonomy" id="172846"/>
    <lineage>
        <taxon>Eukaryota</taxon>
        <taxon>Metazoa</taxon>
        <taxon>Ecdysozoa</taxon>
        <taxon>Arthropoda</taxon>
        <taxon>Chelicerata</taxon>
        <taxon>Arachnida</taxon>
        <taxon>Araneae</taxon>
        <taxon>Araneomorphae</taxon>
        <taxon>Entelegynae</taxon>
        <taxon>Araneoidea</taxon>
        <taxon>Araneidae</taxon>
        <taxon>Caerostris</taxon>
    </lineage>
</organism>
<gene>
    <name evidence="2" type="ORF">CEXT_663861</name>
</gene>
<dbReference type="EMBL" id="BPLR01001872">
    <property type="protein sequence ID" value="GIX67379.1"/>
    <property type="molecule type" value="Genomic_DNA"/>
</dbReference>
<keyword evidence="3" id="KW-1185">Reference proteome</keyword>
<accession>A0AAV4M972</accession>
<evidence type="ECO:0000313" key="2">
    <source>
        <dbReference type="EMBL" id="GIX67379.1"/>
    </source>
</evidence>
<dbReference type="Proteomes" id="UP001054945">
    <property type="component" value="Unassembled WGS sequence"/>
</dbReference>